<gene>
    <name evidence="12" type="ORF">Vbra_19020</name>
</gene>
<comment type="subcellular location">
    <subcellularLocation>
        <location evidence="2">Membrane</location>
        <topology evidence="2">Peripheral membrane protein</topology>
    </subcellularLocation>
</comment>
<dbReference type="HAMAP" id="MF_00815">
    <property type="entry name" value="ATP_synth_gamma_bact"/>
    <property type="match status" value="1"/>
</dbReference>
<evidence type="ECO:0000256" key="11">
    <source>
        <dbReference type="SAM" id="MobiDB-lite"/>
    </source>
</evidence>
<dbReference type="NCBIfam" id="TIGR01146">
    <property type="entry name" value="ATPsyn_F1gamma"/>
    <property type="match status" value="1"/>
</dbReference>
<dbReference type="Gene3D" id="3.40.1380.10">
    <property type="match status" value="1"/>
</dbReference>
<dbReference type="GO" id="GO:0045259">
    <property type="term" value="C:proton-transporting ATP synthase complex"/>
    <property type="evidence" value="ECO:0007669"/>
    <property type="project" value="UniProtKB-KW"/>
</dbReference>
<dbReference type="PROSITE" id="PS00153">
    <property type="entry name" value="ATPASE_GAMMA"/>
    <property type="match status" value="1"/>
</dbReference>
<name>A0A0G4GXS9_VITBC</name>
<dbReference type="Gene3D" id="1.10.287.80">
    <property type="entry name" value="ATP synthase, gamma subunit, helix hairpin domain"/>
    <property type="match status" value="2"/>
</dbReference>
<proteinExistence type="inferred from homology"/>
<dbReference type="Proteomes" id="UP000041254">
    <property type="component" value="Unassembled WGS sequence"/>
</dbReference>
<dbReference type="InParanoid" id="A0A0G4GXS9"/>
<evidence type="ECO:0000256" key="8">
    <source>
        <dbReference type="ARBA" id="ARBA00023196"/>
    </source>
</evidence>
<dbReference type="GO" id="GO:0046933">
    <property type="term" value="F:proton-transporting ATP synthase activity, rotational mechanism"/>
    <property type="evidence" value="ECO:0007669"/>
    <property type="project" value="InterPro"/>
</dbReference>
<keyword evidence="5" id="KW-0375">Hydrogen ion transport</keyword>
<evidence type="ECO:0000256" key="9">
    <source>
        <dbReference type="ARBA" id="ARBA00023310"/>
    </source>
</evidence>
<evidence type="ECO:0000256" key="7">
    <source>
        <dbReference type="ARBA" id="ARBA00023136"/>
    </source>
</evidence>
<keyword evidence="4" id="KW-0813">Transport</keyword>
<evidence type="ECO:0000256" key="6">
    <source>
        <dbReference type="ARBA" id="ARBA00023065"/>
    </source>
</evidence>
<dbReference type="VEuPathDB" id="CryptoDB:Vbra_19020"/>
<keyword evidence="8" id="KW-0139">CF(1)</keyword>
<dbReference type="PRINTS" id="PR00126">
    <property type="entry name" value="ATPASEGAMMA"/>
</dbReference>
<organism evidence="12 13">
    <name type="scientific">Vitrella brassicaformis (strain CCMP3155)</name>
    <dbReference type="NCBI Taxonomy" id="1169540"/>
    <lineage>
        <taxon>Eukaryota</taxon>
        <taxon>Sar</taxon>
        <taxon>Alveolata</taxon>
        <taxon>Colpodellida</taxon>
        <taxon>Vitrellaceae</taxon>
        <taxon>Vitrella</taxon>
    </lineage>
</organism>
<keyword evidence="6" id="KW-0406">Ion transport</keyword>
<evidence type="ECO:0000256" key="1">
    <source>
        <dbReference type="ARBA" id="ARBA00003456"/>
    </source>
</evidence>
<dbReference type="OrthoDB" id="239812at2759"/>
<dbReference type="InterPro" id="IPR000131">
    <property type="entry name" value="ATP_synth_F1_gsu"/>
</dbReference>
<dbReference type="EMBL" id="CDMY01000869">
    <property type="protein sequence ID" value="CEM35934.1"/>
    <property type="molecule type" value="Genomic_DNA"/>
</dbReference>
<sequence>MLGSTNHQPAAKDESHRHHNRWRLSAEMKCGLTSLPLVAAVLATASAARSLPPSPSRAAFLSPGVGSGRNGFANSAVLSRMARHRALSPRSPGISMGKGDLFTLKERISSVKNTAKLTQAMQAVAAARVRRAQDAVILNRPFNAGIQSMISGMLNYLRKTTQFVDTNEIPLLNTRPDPKTVTLIVVSGDRGLCGSYNSQVIQRAKDRILELENQDFKVRLVTVGLKANSFLRKTEGWERGYECTTSPTAQQAGEIFRSILQDFINFETDRIEIVYTKFINLLKSEPAIRTLVPLTPQGIETEGDEIFTLTTSPTSGKVRVEKRELSPARAADIDNLELLQDPITIINALLPVYAEGQVLRCLQEAVAAELGARMRSMQAATDNAKEVAGTLMIDYQKKRQAVITQEVSEIIGGAEALQAQLTAEAAAGGMTPEGIDLKDALEMFARIQETMDVPPGVEGEAIEGEEEVVDESAEAEEDMRMEMLMGDSLPATFAEEKKLVEV</sequence>
<dbReference type="AlphaFoldDB" id="A0A0G4GXS9"/>
<accession>A0A0G4GXS9</accession>
<comment type="similarity">
    <text evidence="3">Belongs to the ATPase gamma chain family.</text>
</comment>
<evidence type="ECO:0000313" key="13">
    <source>
        <dbReference type="Proteomes" id="UP000041254"/>
    </source>
</evidence>
<evidence type="ECO:0000256" key="3">
    <source>
        <dbReference type="ARBA" id="ARBA00007681"/>
    </source>
</evidence>
<dbReference type="InterPro" id="IPR023632">
    <property type="entry name" value="ATP_synth_F1_gsu_CS"/>
</dbReference>
<dbReference type="PANTHER" id="PTHR11693">
    <property type="entry name" value="ATP SYNTHASE GAMMA CHAIN"/>
    <property type="match status" value="1"/>
</dbReference>
<dbReference type="InterPro" id="IPR035968">
    <property type="entry name" value="ATP_synth_F1_ATPase_gsu"/>
</dbReference>
<dbReference type="PhylomeDB" id="A0A0G4GXS9"/>
<dbReference type="SUPFAM" id="SSF52943">
    <property type="entry name" value="ATP synthase (F1-ATPase), gamma subunit"/>
    <property type="match status" value="1"/>
</dbReference>
<evidence type="ECO:0000256" key="4">
    <source>
        <dbReference type="ARBA" id="ARBA00022448"/>
    </source>
</evidence>
<keyword evidence="7" id="KW-0472">Membrane</keyword>
<keyword evidence="13" id="KW-1185">Reference proteome</keyword>
<keyword evidence="9" id="KW-0066">ATP synthesis</keyword>
<dbReference type="Pfam" id="PF00231">
    <property type="entry name" value="ATP-synt"/>
    <property type="match status" value="1"/>
</dbReference>
<comment type="function">
    <text evidence="1">Produces ATP from ADP in the presence of a proton gradient across the membrane. The gamma chain is believed to be important in regulating ATPase activity and the flow of protons through the CF(0) complex.</text>
</comment>
<evidence type="ECO:0000256" key="5">
    <source>
        <dbReference type="ARBA" id="ARBA00022781"/>
    </source>
</evidence>
<evidence type="ECO:0000256" key="2">
    <source>
        <dbReference type="ARBA" id="ARBA00004170"/>
    </source>
</evidence>
<dbReference type="STRING" id="1169540.A0A0G4GXS9"/>
<dbReference type="PANTHER" id="PTHR11693:SF41">
    <property type="entry name" value="ATP SYNTHASE GAMMA CHAIN, CHLOROPLASTIC"/>
    <property type="match status" value="1"/>
</dbReference>
<feature type="region of interest" description="Disordered" evidence="11">
    <location>
        <begin position="1"/>
        <end position="20"/>
    </location>
</feature>
<evidence type="ECO:0000313" key="12">
    <source>
        <dbReference type="EMBL" id="CEM35934.1"/>
    </source>
</evidence>
<reference evidence="12 13" key="1">
    <citation type="submission" date="2014-11" db="EMBL/GenBank/DDBJ databases">
        <authorList>
            <person name="Zhu J."/>
            <person name="Qi W."/>
            <person name="Song R."/>
        </authorList>
    </citation>
    <scope>NUCLEOTIDE SEQUENCE [LARGE SCALE GENOMIC DNA]</scope>
</reference>
<protein>
    <recommendedName>
        <fullName evidence="10">F-ATPase gamma subunit</fullName>
    </recommendedName>
</protein>
<evidence type="ECO:0000256" key="10">
    <source>
        <dbReference type="ARBA" id="ARBA00031066"/>
    </source>
</evidence>
<dbReference type="CDD" id="cd12151">
    <property type="entry name" value="F1-ATPase_gamma"/>
    <property type="match status" value="1"/>
</dbReference>
<dbReference type="OMA" id="SIMWVSA"/>